<dbReference type="InterPro" id="IPR002539">
    <property type="entry name" value="MaoC-like_dom"/>
</dbReference>
<dbReference type="RefSeq" id="WP_150096829.1">
    <property type="nucleotide sequence ID" value="NZ_VWPL01000008.1"/>
</dbReference>
<name>A0A5M6I208_9HYPH</name>
<accession>A0A5M6I208</accession>
<dbReference type="PANTHER" id="PTHR43664">
    <property type="entry name" value="MONOAMINE OXIDASE-RELATED"/>
    <property type="match status" value="1"/>
</dbReference>
<dbReference type="Gene3D" id="3.10.129.10">
    <property type="entry name" value="Hotdog Thioesterase"/>
    <property type="match status" value="1"/>
</dbReference>
<dbReference type="SUPFAM" id="SSF54637">
    <property type="entry name" value="Thioesterase/thiol ester dehydrase-isomerase"/>
    <property type="match status" value="1"/>
</dbReference>
<keyword evidence="3" id="KW-1185">Reference proteome</keyword>
<dbReference type="AlphaFoldDB" id="A0A5M6I208"/>
<evidence type="ECO:0000313" key="3">
    <source>
        <dbReference type="Proteomes" id="UP000323886"/>
    </source>
</evidence>
<sequence>MPRLFFEDFTPDWTISFGPRLVTREEIVAFAAEFDPQPFHLDEEAGKASLLGGLAASGWHMCAILMRMMCDAFLNEAASHGAPGIEEVAWLKPLRPGARITMRGAVIEARPSNSRPGVGLVRFRFELVDADGVTLMRQIHTKMIGRRGAEAA</sequence>
<dbReference type="CDD" id="cd03454">
    <property type="entry name" value="YdeM"/>
    <property type="match status" value="1"/>
</dbReference>
<dbReference type="InterPro" id="IPR029069">
    <property type="entry name" value="HotDog_dom_sf"/>
</dbReference>
<evidence type="ECO:0000259" key="1">
    <source>
        <dbReference type="Pfam" id="PF01575"/>
    </source>
</evidence>
<feature type="domain" description="MaoC-like" evidence="1">
    <location>
        <begin position="19"/>
        <end position="110"/>
    </location>
</feature>
<dbReference type="Proteomes" id="UP000323886">
    <property type="component" value="Unassembled WGS sequence"/>
</dbReference>
<gene>
    <name evidence="2" type="ORF">F1193_06280</name>
</gene>
<proteinExistence type="predicted"/>
<dbReference type="EMBL" id="VWPL01000008">
    <property type="protein sequence ID" value="KAA5602234.1"/>
    <property type="molecule type" value="Genomic_DNA"/>
</dbReference>
<dbReference type="InterPro" id="IPR052342">
    <property type="entry name" value="MCH/BMMD"/>
</dbReference>
<evidence type="ECO:0000313" key="2">
    <source>
        <dbReference type="EMBL" id="KAA5602234.1"/>
    </source>
</evidence>
<reference evidence="2 3" key="1">
    <citation type="submission" date="2019-09" db="EMBL/GenBank/DDBJ databases">
        <title>Draft Whole-Genome sequence of Blastochloris sulfoviridis DSM 729.</title>
        <authorList>
            <person name="Meyer T.E."/>
            <person name="Kyndt J.A."/>
        </authorList>
    </citation>
    <scope>NUCLEOTIDE SEQUENCE [LARGE SCALE GENOMIC DNA]</scope>
    <source>
        <strain evidence="2 3">DSM 729</strain>
    </source>
</reference>
<dbReference type="Pfam" id="PF01575">
    <property type="entry name" value="MaoC_dehydratas"/>
    <property type="match status" value="1"/>
</dbReference>
<protein>
    <submittedName>
        <fullName evidence="2">MaoC family dehydratase</fullName>
    </submittedName>
</protein>
<dbReference type="PANTHER" id="PTHR43664:SF1">
    <property type="entry name" value="BETA-METHYLMALYL-COA DEHYDRATASE"/>
    <property type="match status" value="1"/>
</dbReference>
<comment type="caution">
    <text evidence="2">The sequence shown here is derived from an EMBL/GenBank/DDBJ whole genome shotgun (WGS) entry which is preliminary data.</text>
</comment>
<dbReference type="OrthoDB" id="9797938at2"/>
<organism evidence="2 3">
    <name type="scientific">Blastochloris sulfoviridis</name>
    <dbReference type="NCBI Taxonomy" id="50712"/>
    <lineage>
        <taxon>Bacteria</taxon>
        <taxon>Pseudomonadati</taxon>
        <taxon>Pseudomonadota</taxon>
        <taxon>Alphaproteobacteria</taxon>
        <taxon>Hyphomicrobiales</taxon>
        <taxon>Blastochloridaceae</taxon>
        <taxon>Blastochloris</taxon>
    </lineage>
</organism>